<feature type="region of interest" description="Disordered" evidence="3">
    <location>
        <begin position="34"/>
        <end position="57"/>
    </location>
</feature>
<name>A0A6N4SMN1_CYTH3</name>
<keyword evidence="7" id="KW-1185">Reference proteome</keyword>
<dbReference type="PROSITE" id="PS51257">
    <property type="entry name" value="PROKAR_LIPOPROTEIN"/>
    <property type="match status" value="1"/>
</dbReference>
<evidence type="ECO:0000256" key="3">
    <source>
        <dbReference type="SAM" id="MobiDB-lite"/>
    </source>
</evidence>
<comment type="similarity">
    <text evidence="1">Belongs to the ice-binding protein family.</text>
</comment>
<feature type="chain" id="PRO_5026979351" evidence="4">
    <location>
        <begin position="30"/>
        <end position="368"/>
    </location>
</feature>
<evidence type="ECO:0000256" key="1">
    <source>
        <dbReference type="ARBA" id="ARBA00005445"/>
    </source>
</evidence>
<dbReference type="InterPro" id="IPR021884">
    <property type="entry name" value="Ice-bd_prot"/>
</dbReference>
<proteinExistence type="inferred from homology"/>
<dbReference type="Pfam" id="PF11999">
    <property type="entry name" value="Ice_binding"/>
    <property type="match status" value="1"/>
</dbReference>
<evidence type="ECO:0000313" key="7">
    <source>
        <dbReference type="Proteomes" id="UP000001822"/>
    </source>
</evidence>
<dbReference type="Pfam" id="PF13205">
    <property type="entry name" value="Big_5"/>
    <property type="match status" value="1"/>
</dbReference>
<sequence>MRKLTHKTHMKFSNLLVSLAMGTVFFMSACKKEKNDPAPANNTPPTVSSTNISNQTTGVPTNKDITVTFSEQMDAASITPATFVVKKGTAVIPGTVSYTGTTATFNPSVVLDANTVYTATVTTGIKDAAGAALPSNVTWSFTTGANASVLAVVNLRTAVNYVLLAKTAINNNPTSAVTGAIGLSPAATSYITGFSLTNATGYATSSQVTGHIFAADMVSPTSSNLTTAINDMQTAYTDAAGRKTPDYVELGTGNIGGKTLQPGLYKWTSSVSVPSDVTISGGANDVWIFQISGNLSLSAGAKITLSGGAQAKNIFWQVAGTVTAGTTSHIEGVILSKTGITFNTGASLKGRALAQTAIILDGNTVTQP</sequence>
<dbReference type="InterPro" id="IPR014755">
    <property type="entry name" value="Cu-Rt/internalin_Ig-like"/>
</dbReference>
<reference evidence="6 7" key="1">
    <citation type="journal article" date="2007" name="Appl. Environ. Microbiol.">
        <title>Genome sequence of the cellulolytic gliding bacterium Cytophaga hutchinsonii.</title>
        <authorList>
            <person name="Xie G."/>
            <person name="Bruce D.C."/>
            <person name="Challacombe J.F."/>
            <person name="Chertkov O."/>
            <person name="Detter J.C."/>
            <person name="Gilna P."/>
            <person name="Han C.S."/>
            <person name="Lucas S."/>
            <person name="Misra M."/>
            <person name="Myers G.L."/>
            <person name="Richardson P."/>
            <person name="Tapia R."/>
            <person name="Thayer N."/>
            <person name="Thompson L.S."/>
            <person name="Brettin T.S."/>
            <person name="Henrissat B."/>
            <person name="Wilson D.B."/>
            <person name="McBride M.J."/>
        </authorList>
    </citation>
    <scope>NUCLEOTIDE SEQUENCE [LARGE SCALE GENOMIC DNA]</scope>
    <source>
        <strain evidence="7">ATCC 33406 / DSM 1761 / CIP 103989 / NBRC 15051 / NCIMB 9469 / D465</strain>
    </source>
</reference>
<feature type="compositionally biased region" description="Low complexity" evidence="3">
    <location>
        <begin position="37"/>
        <end position="46"/>
    </location>
</feature>
<protein>
    <submittedName>
        <fullName evidence="6">CHU large protein antifreeze-related protein</fullName>
    </submittedName>
</protein>
<evidence type="ECO:0000256" key="2">
    <source>
        <dbReference type="ARBA" id="ARBA00022729"/>
    </source>
</evidence>
<dbReference type="KEGG" id="chu:CHU_0232"/>
<dbReference type="AlphaFoldDB" id="A0A6N4SMN1"/>
<keyword evidence="2 4" id="KW-0732">Signal</keyword>
<dbReference type="InterPro" id="IPR032812">
    <property type="entry name" value="SbsA_Ig"/>
</dbReference>
<feature type="compositionally biased region" description="Polar residues" evidence="3">
    <location>
        <begin position="47"/>
        <end position="57"/>
    </location>
</feature>
<organism evidence="6 7">
    <name type="scientific">Cytophaga hutchinsonii (strain ATCC 33406 / DSM 1761 / CIP 103989 / NBRC 15051 / NCIMB 9469 / D465)</name>
    <dbReference type="NCBI Taxonomy" id="269798"/>
    <lineage>
        <taxon>Bacteria</taxon>
        <taxon>Pseudomonadati</taxon>
        <taxon>Bacteroidota</taxon>
        <taxon>Cytophagia</taxon>
        <taxon>Cytophagales</taxon>
        <taxon>Cytophagaceae</taxon>
        <taxon>Cytophaga</taxon>
    </lineage>
</organism>
<feature type="domain" description="SbsA Ig-like" evidence="5">
    <location>
        <begin position="42"/>
        <end position="143"/>
    </location>
</feature>
<accession>A0A6N4SMN1</accession>
<gene>
    <name evidence="6" type="ordered locus">CHU_0232</name>
</gene>
<feature type="signal peptide" evidence="4">
    <location>
        <begin position="1"/>
        <end position="29"/>
    </location>
</feature>
<dbReference type="Proteomes" id="UP000001822">
    <property type="component" value="Chromosome"/>
</dbReference>
<dbReference type="Gene3D" id="2.60.40.1220">
    <property type="match status" value="1"/>
</dbReference>
<evidence type="ECO:0000259" key="5">
    <source>
        <dbReference type="Pfam" id="PF13205"/>
    </source>
</evidence>
<dbReference type="EMBL" id="CP000383">
    <property type="protein sequence ID" value="ABG57524.1"/>
    <property type="molecule type" value="Genomic_DNA"/>
</dbReference>
<evidence type="ECO:0000313" key="6">
    <source>
        <dbReference type="EMBL" id="ABG57524.1"/>
    </source>
</evidence>
<evidence type="ECO:0000256" key="4">
    <source>
        <dbReference type="SAM" id="SignalP"/>
    </source>
</evidence>